<keyword evidence="2" id="KW-1185">Reference proteome</keyword>
<dbReference type="EMBL" id="JACEGQ020000015">
    <property type="protein sequence ID" value="KAH8487040.1"/>
    <property type="molecule type" value="Genomic_DNA"/>
</dbReference>
<reference evidence="1" key="1">
    <citation type="journal article" date="2021" name="J. Hered.">
        <title>Genome Assembly of Salicaceae Populus deltoides (Eastern Cottonwood) I-69 Based on Nanopore Sequencing and Hi-C Technologies.</title>
        <authorList>
            <person name="Bai S."/>
            <person name="Wu H."/>
            <person name="Zhang J."/>
            <person name="Pan Z."/>
            <person name="Zhao W."/>
            <person name="Li Z."/>
            <person name="Tong C."/>
        </authorList>
    </citation>
    <scope>NUCLEOTIDE SEQUENCE</scope>
    <source>
        <tissue evidence="1">Leaf</tissue>
    </source>
</reference>
<accession>A0A8T2X202</accession>
<dbReference type="Proteomes" id="UP000807159">
    <property type="component" value="Chromosome 15"/>
</dbReference>
<evidence type="ECO:0000313" key="1">
    <source>
        <dbReference type="EMBL" id="KAH8487040.1"/>
    </source>
</evidence>
<gene>
    <name evidence="1" type="ORF">H0E87_025861</name>
</gene>
<comment type="caution">
    <text evidence="1">The sequence shown here is derived from an EMBL/GenBank/DDBJ whole genome shotgun (WGS) entry which is preliminary data.</text>
</comment>
<proteinExistence type="predicted"/>
<sequence length="265" mass="28047">MNSDVHGYSSVIGVARQALDGCPELLAGHNMNFAQQALVVAGFASLWLPPPGITLSLVDEDCPRVTTLPTTVVGLDLTLVCSFHNSDKLNLGAEDTFAYGMITRVSDPCSSAEAIGQAIGDCCLNFIRAVSGSREAIQGGKPKLSPRHDVSPQHDYNAIGSFEPAAVVHTILNREVFEKCDTTCKELPPQFATHHALGGNVITFFDDSSGSDITGNGKPEISHIAKCIYITQSKGLPPVIGHGISSGKSRRKSRLKAVIAGTAYS</sequence>
<dbReference type="AlphaFoldDB" id="A0A8T2X202"/>
<evidence type="ECO:0000313" key="2">
    <source>
        <dbReference type="Proteomes" id="UP000807159"/>
    </source>
</evidence>
<name>A0A8T2X202_POPDE</name>
<organism evidence="1 2">
    <name type="scientific">Populus deltoides</name>
    <name type="common">Eastern poplar</name>
    <name type="synonym">Eastern cottonwood</name>
    <dbReference type="NCBI Taxonomy" id="3696"/>
    <lineage>
        <taxon>Eukaryota</taxon>
        <taxon>Viridiplantae</taxon>
        <taxon>Streptophyta</taxon>
        <taxon>Embryophyta</taxon>
        <taxon>Tracheophyta</taxon>
        <taxon>Spermatophyta</taxon>
        <taxon>Magnoliopsida</taxon>
        <taxon>eudicotyledons</taxon>
        <taxon>Gunneridae</taxon>
        <taxon>Pentapetalae</taxon>
        <taxon>rosids</taxon>
        <taxon>fabids</taxon>
        <taxon>Malpighiales</taxon>
        <taxon>Salicaceae</taxon>
        <taxon>Saliceae</taxon>
        <taxon>Populus</taxon>
    </lineage>
</organism>
<protein>
    <submittedName>
        <fullName evidence="1">Uncharacterized protein</fullName>
    </submittedName>
</protein>